<keyword evidence="1" id="KW-0812">Transmembrane</keyword>
<feature type="transmembrane region" description="Helical" evidence="1">
    <location>
        <begin position="65"/>
        <end position="86"/>
    </location>
</feature>
<evidence type="ECO:0000313" key="3">
    <source>
        <dbReference type="Proteomes" id="UP000287756"/>
    </source>
</evidence>
<organism evidence="2 3">
    <name type="scientific">Halobacillus litoralis</name>
    <dbReference type="NCBI Taxonomy" id="45668"/>
    <lineage>
        <taxon>Bacteria</taxon>
        <taxon>Bacillati</taxon>
        <taxon>Bacillota</taxon>
        <taxon>Bacilli</taxon>
        <taxon>Bacillales</taxon>
        <taxon>Bacillaceae</taxon>
        <taxon>Halobacillus</taxon>
    </lineage>
</organism>
<dbReference type="InterPro" id="IPR024529">
    <property type="entry name" value="ECF_trnsprt_substrate-spec"/>
</dbReference>
<evidence type="ECO:0000256" key="1">
    <source>
        <dbReference type="SAM" id="Phobius"/>
    </source>
</evidence>
<name>A0A410M848_9BACI</name>
<protein>
    <submittedName>
        <fullName evidence="2">ECF transporter S component</fullName>
    </submittedName>
</protein>
<feature type="transmembrane region" description="Helical" evidence="1">
    <location>
        <begin position="136"/>
        <end position="158"/>
    </location>
</feature>
<dbReference type="OrthoDB" id="5198189at2"/>
<keyword evidence="1" id="KW-0472">Membrane</keyword>
<dbReference type="KEGG" id="hli:HLI_00265"/>
<feature type="transmembrane region" description="Helical" evidence="1">
    <location>
        <begin position="6"/>
        <end position="23"/>
    </location>
</feature>
<feature type="transmembrane region" description="Helical" evidence="1">
    <location>
        <begin position="93"/>
        <end position="116"/>
    </location>
</feature>
<dbReference type="GO" id="GO:0022857">
    <property type="term" value="F:transmembrane transporter activity"/>
    <property type="evidence" value="ECO:0007669"/>
    <property type="project" value="InterPro"/>
</dbReference>
<accession>A0A410M848</accession>
<dbReference type="RefSeq" id="WP_128522503.1">
    <property type="nucleotide sequence ID" value="NZ_CANLVY010000004.1"/>
</dbReference>
<dbReference type="Gene3D" id="1.10.1760.20">
    <property type="match status" value="1"/>
</dbReference>
<feature type="transmembrane region" description="Helical" evidence="1">
    <location>
        <begin position="35"/>
        <end position="59"/>
    </location>
</feature>
<dbReference type="AlphaFoldDB" id="A0A410M848"/>
<keyword evidence="1" id="KW-1133">Transmembrane helix</keyword>
<reference evidence="2 3" key="1">
    <citation type="submission" date="2018-01" db="EMBL/GenBank/DDBJ databases">
        <title>The whole genome sequencing and assembly of Halobacillus litoralis ERB031 strain.</title>
        <authorList>
            <person name="Lee S.-J."/>
            <person name="Park M.-K."/>
            <person name="Kim J.-Y."/>
            <person name="Lee Y.-J."/>
            <person name="Yi H."/>
            <person name="Bahn Y.-S."/>
            <person name="Kim J.F."/>
            <person name="Lee D.-W."/>
        </authorList>
    </citation>
    <scope>NUCLEOTIDE SEQUENCE [LARGE SCALE GENOMIC DNA]</scope>
    <source>
        <strain evidence="2 3">ERB 031</strain>
    </source>
</reference>
<gene>
    <name evidence="2" type="ORF">HLI_00265</name>
</gene>
<dbReference type="EMBL" id="CP026118">
    <property type="protein sequence ID" value="QAS50739.1"/>
    <property type="molecule type" value="Genomic_DNA"/>
</dbReference>
<sequence>MNTYKLTLIAMLASIAVAGRMALANIPNVQPVTAIIIIAGFWLGPAAGIMIALLTTIVSNMVLGMGFWTIWQIVAWALIGISAGMLGKYWGRLPVWGLSIFGFFSGLFYGVVLSLTMRAAGQPFWAYYLSGLPMDINHAISNTAFIFILSPVLGTLFYRYQKRNEISKAS</sequence>
<proteinExistence type="predicted"/>
<dbReference type="Proteomes" id="UP000287756">
    <property type="component" value="Chromosome"/>
</dbReference>
<evidence type="ECO:0000313" key="2">
    <source>
        <dbReference type="EMBL" id="QAS50739.1"/>
    </source>
</evidence>
<dbReference type="Pfam" id="PF12822">
    <property type="entry name" value="ECF_trnsprt"/>
    <property type="match status" value="1"/>
</dbReference>